<dbReference type="GO" id="GO:0001897">
    <property type="term" value="P:symbiont-mediated cytolysis of host cell"/>
    <property type="evidence" value="ECO:0007669"/>
    <property type="project" value="UniProtKB-ARBA"/>
</dbReference>
<name>A0A6G6XIT3_9CAUD</name>
<dbReference type="Gene3D" id="3.40.80.10">
    <property type="entry name" value="Peptidoglycan recognition protein-like"/>
    <property type="match status" value="1"/>
</dbReference>
<dbReference type="EMBL" id="MN908684">
    <property type="protein sequence ID" value="QIG57693.1"/>
    <property type="molecule type" value="Genomic_DNA"/>
</dbReference>
<dbReference type="GeneID" id="77925197"/>
<dbReference type="SUPFAM" id="SSF55846">
    <property type="entry name" value="N-acetylmuramoyl-L-alanine amidase-like"/>
    <property type="match status" value="1"/>
</dbReference>
<dbReference type="CDD" id="cd06583">
    <property type="entry name" value="PGRP"/>
    <property type="match status" value="1"/>
</dbReference>
<reference evidence="4 5" key="1">
    <citation type="submission" date="2020-01" db="EMBL/GenBank/DDBJ databases">
        <authorList>
            <person name="Burbank J.R."/>
            <person name="Falkowski A.F."/>
            <person name="Granberg A.K."/>
            <person name="Hofbauer A.R."/>
            <person name="Heubel C."/>
            <person name="Larson S.M."/>
            <person name="Streitz R.J."/>
            <person name="Zoubek K.J."/>
            <person name="Bonilla J.A."/>
            <person name="Klyczek K."/>
            <person name="Garlena R.A."/>
            <person name="Russell D.A."/>
            <person name="Pope W.H."/>
            <person name="Jacobs-Sera D."/>
            <person name="Hatfull G.F."/>
        </authorList>
    </citation>
    <scope>NUCLEOTIDE SEQUENCE [LARGE SCALE GENOMIC DNA]</scope>
</reference>
<dbReference type="GO" id="GO:0009253">
    <property type="term" value="P:peptidoglycan catabolic process"/>
    <property type="evidence" value="ECO:0007669"/>
    <property type="project" value="InterPro"/>
</dbReference>
<dbReference type="RefSeq" id="YP_010649642.1">
    <property type="nucleotide sequence ID" value="NC_070771.1"/>
</dbReference>
<evidence type="ECO:0000259" key="3">
    <source>
        <dbReference type="Pfam" id="PF01510"/>
    </source>
</evidence>
<dbReference type="KEGG" id="vg:77925197"/>
<keyword evidence="2" id="KW-0081">Bacteriolytic enzyme</keyword>
<gene>
    <name evidence="4" type="primary">22</name>
    <name evidence="4" type="ORF">SEA_SHOYA_22</name>
</gene>
<evidence type="ECO:0000313" key="4">
    <source>
        <dbReference type="EMBL" id="QIG57693.1"/>
    </source>
</evidence>
<accession>A0A6G6XIT3</accession>
<protein>
    <submittedName>
        <fullName evidence="4">Lysin A</fullName>
    </submittedName>
</protein>
<keyword evidence="1" id="KW-0929">Antimicrobial</keyword>
<keyword evidence="5" id="KW-1185">Reference proteome</keyword>
<evidence type="ECO:0000256" key="2">
    <source>
        <dbReference type="ARBA" id="ARBA00022638"/>
    </source>
</evidence>
<dbReference type="InterPro" id="IPR036505">
    <property type="entry name" value="Amidase/PGRP_sf"/>
</dbReference>
<evidence type="ECO:0000313" key="5">
    <source>
        <dbReference type="Proteomes" id="UP000501785"/>
    </source>
</evidence>
<dbReference type="Pfam" id="PF01510">
    <property type="entry name" value="Amidase_2"/>
    <property type="match status" value="1"/>
</dbReference>
<feature type="domain" description="N-acetylmuramoyl-L-alanine amidase" evidence="3">
    <location>
        <begin position="21"/>
        <end position="168"/>
    </location>
</feature>
<proteinExistence type="predicted"/>
<dbReference type="GO" id="GO:0008745">
    <property type="term" value="F:N-acetylmuramoyl-L-alanine amidase activity"/>
    <property type="evidence" value="ECO:0007669"/>
    <property type="project" value="InterPro"/>
</dbReference>
<organism evidence="4 5">
    <name type="scientific">Arthrobacter phage Shoya</name>
    <dbReference type="NCBI Taxonomy" id="2704035"/>
    <lineage>
        <taxon>Viruses</taxon>
        <taxon>Duplodnaviria</taxon>
        <taxon>Heunggongvirae</taxon>
        <taxon>Uroviricota</taxon>
        <taxon>Caudoviricetes</taxon>
        <taxon>Shoyavirus</taxon>
        <taxon>Shoyavirus shoya</taxon>
    </lineage>
</organism>
<dbReference type="Proteomes" id="UP000501785">
    <property type="component" value="Segment"/>
</dbReference>
<dbReference type="InterPro" id="IPR002502">
    <property type="entry name" value="Amidase_domain"/>
</dbReference>
<evidence type="ECO:0000256" key="1">
    <source>
        <dbReference type="ARBA" id="ARBA00022529"/>
    </source>
</evidence>
<dbReference type="GO" id="GO:0042742">
    <property type="term" value="P:defense response to bacterium"/>
    <property type="evidence" value="ECO:0007669"/>
    <property type="project" value="UniProtKB-KW"/>
</dbReference>
<sequence length="313" mass="33336">MVSPIVKMPNSEKQSGVSGIPTQLLVLHSGECPLRGGYAQSLTTWANVPLAQGGPEASWHWFVDPIAIVSMVDPQFAAWHASEANPMSEGFEQGGYARFTRAEWLTAEGAKQMDNLAWIMAQRAKANGIPAVWLTTDQVTAVTTYGNRTIKGFCLHRQIDPETRTDPGDGYPYDLLMAKVKAYMSGSNITTQSTSPTKPQGLFMTLTPAQEKTVLTRSENYLDAPVSKVDEAVWAVKVDRGAKSVSALQELADCKSMLLAQQGTLAGVLNAIQQLASKPGSPVDLAAVTAAAEAGAAAALADLTATVTIQQQS</sequence>